<dbReference type="AlphaFoldDB" id="A0A480L816"/>
<evidence type="ECO:0000256" key="1">
    <source>
        <dbReference type="ARBA" id="ARBA00022659"/>
    </source>
</evidence>
<accession>A0A480L816</accession>
<dbReference type="PROSITE" id="PS50234">
    <property type="entry name" value="VWFA"/>
    <property type="match status" value="1"/>
</dbReference>
<dbReference type="Gene3D" id="3.40.50.410">
    <property type="entry name" value="von Willebrand factor, type A domain"/>
    <property type="match status" value="1"/>
</dbReference>
<keyword evidence="2" id="KW-0677">Repeat</keyword>
<dbReference type="EMBL" id="DQIR01138852">
    <property type="protein sequence ID" value="HDA94328.1"/>
    <property type="molecule type" value="Transcribed_RNA"/>
</dbReference>
<evidence type="ECO:0000313" key="5">
    <source>
        <dbReference type="EMBL" id="HDA69924.1"/>
    </source>
</evidence>
<feature type="domain" description="VWFA" evidence="4">
    <location>
        <begin position="1"/>
        <end position="139"/>
    </location>
</feature>
<keyword evidence="3" id="KW-0325">Glycoprotein</keyword>
<name>A0A480L816_PIG</name>
<proteinExistence type="predicted"/>
<dbReference type="EMBL" id="DQIR01114448">
    <property type="protein sequence ID" value="HDA69924.1"/>
    <property type="molecule type" value="Transcribed_RNA"/>
</dbReference>
<dbReference type="PANTHER" id="PTHR46393">
    <property type="entry name" value="SUSHI DOMAIN-CONTAINING PROTEIN"/>
    <property type="match status" value="1"/>
</dbReference>
<protein>
    <submittedName>
        <fullName evidence="5">Complement factor B preproprotein-like</fullName>
    </submittedName>
</protein>
<dbReference type="InterPro" id="IPR002035">
    <property type="entry name" value="VWF_A"/>
</dbReference>
<reference evidence="5" key="1">
    <citation type="journal article" date="2019" name="PeerJ">
        <title>Genes of the pig, Sus scrofa, reconstructed with EvidentialGene.</title>
        <authorList>
            <person name="Gilbert D.G."/>
        </authorList>
    </citation>
    <scope>NUCLEOTIDE SEQUENCE</scope>
</reference>
<evidence type="ECO:0000256" key="3">
    <source>
        <dbReference type="ARBA" id="ARBA00023180"/>
    </source>
</evidence>
<evidence type="ECO:0000259" key="4">
    <source>
        <dbReference type="PROSITE" id="PS50234"/>
    </source>
</evidence>
<organism evidence="5">
    <name type="scientific">Sus scrofa</name>
    <name type="common">Pig</name>
    <dbReference type="NCBI Taxonomy" id="9823"/>
    <lineage>
        <taxon>Eukaryota</taxon>
        <taxon>Metazoa</taxon>
        <taxon>Chordata</taxon>
        <taxon>Craniata</taxon>
        <taxon>Vertebrata</taxon>
        <taxon>Euteleostomi</taxon>
        <taxon>Mammalia</taxon>
        <taxon>Eutheria</taxon>
        <taxon>Laurasiatheria</taxon>
        <taxon>Artiodactyla</taxon>
        <taxon>Suina</taxon>
        <taxon>Suidae</taxon>
        <taxon>Sus</taxon>
    </lineage>
</organism>
<sequence length="177" mass="20209">MAWTISDVMMSSLSTDHKLKAGTNTKKALLEVYNMMSWGVNNFPDNWNRTRHVIVLLTDGLHNMGGDPVTVIHDIRDLLNIGRNRKNPREDYLDIYVFGVGPLVNQENINALASKKDKEQHVFKLKDVDNLEDVFFQMLDESRSLGLCGMVWEHKDGTDYHKQPWHAKISITVSAVS</sequence>
<evidence type="ECO:0000256" key="2">
    <source>
        <dbReference type="ARBA" id="ARBA00022737"/>
    </source>
</evidence>
<keyword evidence="1" id="KW-0768">Sushi</keyword>
<dbReference type="Pfam" id="PF00092">
    <property type="entry name" value="VWA"/>
    <property type="match status" value="1"/>
</dbReference>
<dbReference type="PANTHER" id="PTHR46393:SF1">
    <property type="entry name" value="COMPLEMENT FACTOR B"/>
    <property type="match status" value="1"/>
</dbReference>
<dbReference type="InterPro" id="IPR036465">
    <property type="entry name" value="vWFA_dom_sf"/>
</dbReference>
<dbReference type="SUPFAM" id="SSF53300">
    <property type="entry name" value="vWA-like"/>
    <property type="match status" value="1"/>
</dbReference>